<dbReference type="GO" id="GO:0072318">
    <property type="term" value="P:clathrin coat disassembly"/>
    <property type="evidence" value="ECO:0007669"/>
    <property type="project" value="TreeGrafter"/>
</dbReference>
<evidence type="ECO:0000256" key="1">
    <source>
        <dbReference type="SAM" id="MobiDB-lite"/>
    </source>
</evidence>
<gene>
    <name evidence="3" type="ORF">RMAR00112_LOCUS7719</name>
</gene>
<dbReference type="PANTHER" id="PTHR23172:SF19">
    <property type="entry name" value="J DOMAIN-CONTAINING PROTEIN"/>
    <property type="match status" value="1"/>
</dbReference>
<protein>
    <recommendedName>
        <fullName evidence="2">BAR domain-containing protein</fullName>
    </recommendedName>
</protein>
<dbReference type="GO" id="GO:0030276">
    <property type="term" value="F:clathrin binding"/>
    <property type="evidence" value="ECO:0007669"/>
    <property type="project" value="TreeGrafter"/>
</dbReference>
<feature type="compositionally biased region" description="Polar residues" evidence="1">
    <location>
        <begin position="447"/>
        <end position="463"/>
    </location>
</feature>
<sequence>MSSGGGGDVFGALKSFGVEAKRATERAKQSFYQRVGISESKGENPEFERMTATFMRQSANIRKIKDGAEAVLVQHSRMCSASHGLATTYYDVLMIGNPSESTTTLAEASMAGYMAFADETFYRFESRVERQILRPLEEDLNRARDVESRLEKRKRILLDYDRYQARLDSQSSREDTAKRDDTLSELTGITVHLDDTFQAAIPQRARLIEYSLAEMLEAQKIFMAESIGIFEGIVETIGPETMEDRSKFSPQAASRTTSMKKDSKKISIDDKAQSGGNAMNDLFADATNDTGPNSFAGSFAEAQEAKGRRKSASDYPAAGAGGNESSVPLRGPPARSKSSQRSSVDAARESLDRTSVSKGKTQSSSKDDPFGLGVQSKTPSKTSRPSAATKDGDLLGIFDEPVKKPSASSAQSKQSSGSNLEDLMGFSTQSSGRKAPASAEGDLLGDFNNTSSKSAKPSFFSNMPSSSRASAPTSSQAPKPAQKPSSGTNDSASEVKRREELRKQHKDEIQSRADEKLAEVRDREEQQVKENDAKDGLRDTVQPKLDNWTGKGSRRGNIRALLCGLDQVLYKGTSWKGLSMDQLKQQSRVKIHYHKAVRTDSILLAPQHALKRLPPSVGAASPPRQDSTKRTGIEGRRIGGNGI</sequence>
<dbReference type="InterPro" id="IPR036869">
    <property type="entry name" value="J_dom_sf"/>
</dbReference>
<feature type="compositionally biased region" description="Polar residues" evidence="1">
    <location>
        <begin position="483"/>
        <end position="492"/>
    </location>
</feature>
<feature type="compositionally biased region" description="Basic and acidic residues" evidence="1">
    <location>
        <begin position="493"/>
        <end position="538"/>
    </location>
</feature>
<feature type="compositionally biased region" description="Basic and acidic residues" evidence="1">
    <location>
        <begin position="626"/>
        <end position="637"/>
    </location>
</feature>
<dbReference type="GO" id="GO:0072583">
    <property type="term" value="P:clathrin-dependent endocytosis"/>
    <property type="evidence" value="ECO:0007669"/>
    <property type="project" value="TreeGrafter"/>
</dbReference>
<dbReference type="GO" id="GO:0005737">
    <property type="term" value="C:cytoplasm"/>
    <property type="evidence" value="ECO:0007669"/>
    <property type="project" value="InterPro"/>
</dbReference>
<dbReference type="SUPFAM" id="SSF46565">
    <property type="entry name" value="Chaperone J-domain"/>
    <property type="match status" value="1"/>
</dbReference>
<dbReference type="SUPFAM" id="SSF103657">
    <property type="entry name" value="BAR/IMD domain-like"/>
    <property type="match status" value="1"/>
</dbReference>
<feature type="region of interest" description="Disordered" evidence="1">
    <location>
        <begin position="241"/>
        <end position="274"/>
    </location>
</feature>
<dbReference type="EMBL" id="HBHW01010183">
    <property type="protein sequence ID" value="CAE0039760.1"/>
    <property type="molecule type" value="Transcribed_RNA"/>
</dbReference>
<feature type="domain" description="BAR" evidence="2">
    <location>
        <begin position="21"/>
        <end position="185"/>
    </location>
</feature>
<accession>A0A7S2ZHF3</accession>
<dbReference type="GO" id="GO:0031982">
    <property type="term" value="C:vesicle"/>
    <property type="evidence" value="ECO:0007669"/>
    <property type="project" value="TreeGrafter"/>
</dbReference>
<evidence type="ECO:0000313" key="3">
    <source>
        <dbReference type="EMBL" id="CAE0039760.1"/>
    </source>
</evidence>
<dbReference type="InterPro" id="IPR004148">
    <property type="entry name" value="BAR_dom"/>
</dbReference>
<dbReference type="PANTHER" id="PTHR23172">
    <property type="entry name" value="AUXILIN/CYCLIN G-ASSOCIATED KINASE-RELATED"/>
    <property type="match status" value="1"/>
</dbReference>
<dbReference type="Gene3D" id="1.10.287.110">
    <property type="entry name" value="DnaJ domain"/>
    <property type="match status" value="1"/>
</dbReference>
<dbReference type="Pfam" id="PF03114">
    <property type="entry name" value="BAR"/>
    <property type="match status" value="1"/>
</dbReference>
<evidence type="ECO:0000259" key="2">
    <source>
        <dbReference type="Pfam" id="PF03114"/>
    </source>
</evidence>
<feature type="compositionally biased region" description="Basic and acidic residues" evidence="1">
    <location>
        <begin position="259"/>
        <end position="272"/>
    </location>
</feature>
<feature type="region of interest" description="Disordered" evidence="1">
    <location>
        <begin position="613"/>
        <end position="643"/>
    </location>
</feature>
<dbReference type="InterPro" id="IPR027267">
    <property type="entry name" value="AH/BAR_dom_sf"/>
</dbReference>
<feature type="region of interest" description="Disordered" evidence="1">
    <location>
        <begin position="302"/>
        <end position="550"/>
    </location>
</feature>
<proteinExistence type="predicted"/>
<feature type="compositionally biased region" description="Polar residues" evidence="1">
    <location>
        <begin position="353"/>
        <end position="364"/>
    </location>
</feature>
<feature type="compositionally biased region" description="Low complexity" evidence="1">
    <location>
        <begin position="464"/>
        <end position="478"/>
    </location>
</feature>
<feature type="compositionally biased region" description="Low complexity" evidence="1">
    <location>
        <begin position="406"/>
        <end position="418"/>
    </location>
</feature>
<organism evidence="3">
    <name type="scientific">Rhodosorus marinus</name>
    <dbReference type="NCBI Taxonomy" id="101924"/>
    <lineage>
        <taxon>Eukaryota</taxon>
        <taxon>Rhodophyta</taxon>
        <taxon>Stylonematophyceae</taxon>
        <taxon>Stylonematales</taxon>
        <taxon>Stylonemataceae</taxon>
        <taxon>Rhodosorus</taxon>
    </lineage>
</organism>
<reference evidence="3" key="1">
    <citation type="submission" date="2021-01" db="EMBL/GenBank/DDBJ databases">
        <authorList>
            <person name="Corre E."/>
            <person name="Pelletier E."/>
            <person name="Niang G."/>
            <person name="Scheremetjew M."/>
            <person name="Finn R."/>
            <person name="Kale V."/>
            <person name="Holt S."/>
            <person name="Cochrane G."/>
            <person name="Meng A."/>
            <person name="Brown T."/>
            <person name="Cohen L."/>
        </authorList>
    </citation>
    <scope>NUCLEOTIDE SEQUENCE</scope>
    <source>
        <strain evidence="3">CCMP 769</strain>
    </source>
</reference>
<feature type="compositionally biased region" description="Polar residues" evidence="1">
    <location>
        <begin position="375"/>
        <end position="386"/>
    </location>
</feature>
<dbReference type="Gene3D" id="1.20.1270.60">
    <property type="entry name" value="Arfaptin homology (AH) domain/BAR domain"/>
    <property type="match status" value="1"/>
</dbReference>
<feature type="compositionally biased region" description="Polar residues" evidence="1">
    <location>
        <begin position="248"/>
        <end position="257"/>
    </location>
</feature>
<dbReference type="AlphaFoldDB" id="A0A7S2ZHF3"/>
<name>A0A7S2ZHF3_9RHOD</name>